<feature type="compositionally biased region" description="Polar residues" evidence="6">
    <location>
        <begin position="120"/>
        <end position="133"/>
    </location>
</feature>
<dbReference type="PANTHER" id="PTHR24102:SF18">
    <property type="entry name" value="PHD FINGER PROTEIN 21B"/>
    <property type="match status" value="1"/>
</dbReference>
<dbReference type="InterPro" id="IPR013083">
    <property type="entry name" value="Znf_RING/FYVE/PHD"/>
</dbReference>
<feature type="region of interest" description="Disordered" evidence="6">
    <location>
        <begin position="339"/>
        <end position="391"/>
    </location>
</feature>
<dbReference type="InterPro" id="IPR019787">
    <property type="entry name" value="Znf_PHD-finger"/>
</dbReference>
<protein>
    <recommendedName>
        <fullName evidence="7">PHD-type domain-containing protein</fullName>
    </recommendedName>
</protein>
<feature type="compositionally biased region" description="Low complexity" evidence="6">
    <location>
        <begin position="154"/>
        <end position="163"/>
    </location>
</feature>
<organism evidence="8 9">
    <name type="scientific">Coregonus suidteri</name>
    <dbReference type="NCBI Taxonomy" id="861788"/>
    <lineage>
        <taxon>Eukaryota</taxon>
        <taxon>Metazoa</taxon>
        <taxon>Chordata</taxon>
        <taxon>Craniata</taxon>
        <taxon>Vertebrata</taxon>
        <taxon>Euteleostomi</taxon>
        <taxon>Actinopterygii</taxon>
        <taxon>Neopterygii</taxon>
        <taxon>Teleostei</taxon>
        <taxon>Protacanthopterygii</taxon>
        <taxon>Salmoniformes</taxon>
        <taxon>Salmonidae</taxon>
        <taxon>Coregoninae</taxon>
        <taxon>Coregonus</taxon>
    </lineage>
</organism>
<dbReference type="AlphaFoldDB" id="A0AAN8KCB3"/>
<dbReference type="GO" id="GO:0008270">
    <property type="term" value="F:zinc ion binding"/>
    <property type="evidence" value="ECO:0007669"/>
    <property type="project" value="UniProtKB-KW"/>
</dbReference>
<dbReference type="EMBL" id="JAGTTL010000038">
    <property type="protein sequence ID" value="KAK6292284.1"/>
    <property type="molecule type" value="Genomic_DNA"/>
</dbReference>
<sequence length="667" mass="71797">MAVRSCPIGGTTKPLSLIKPPPPPSSQSISISVLPANPATKTAPVAMVTAHMTGGQKVLSGTAAPGSSSSPPPLQTSSINLQTNRGPGGAVLQHYSRREMLGNLTVVPIKVPQVSSLHRLSGQGNTGLPQVQPESVIPDSLPDSHSHVFVPQEQPASQKQSSSQALRLLRLPQEQPASQKQSSSQALSLLNLQRVTAVVSPKSHAHSFNHTHSSSHTLIQSHTLGPALPTANSTFSTERLSKGQGDATSSPPLQPPLQSLSLAQAWPGGLSTTTISPTSTSSPTATSASVAPGVTFSIISASPPADTGNNGVWAVSEGVKVQPLVFSTDNKVIIIQPEAETPSSSQDSPGGPQGADSPSQENPSITPTPNPSTPPSSTPAKKRKKQKDEVPEKMAFMVALGLVTTETLEEIQTKRQERKRRSTANPAYSGLVQPERKRLASNYLNNPLFLSVRDTGDYNWKEELEHDDYCSVCKEDGELQLCHNCPRAYHPDCLHPPLKTPPRGVWVCPKCQKKVLNKENMSWPQNFVQSYVTHKTVREGEKRSLLRRNVELKKECAHLEEQDQKLSKSLTQKVMDVRERLIGQQRDTQSSLERLKALIRLIQRDQMIQVTMTATTTTTGASLLSLPWIKPSGSPNAHTAPPAGPSMLLQQKSLAVPQSQSQTRGNN</sequence>
<evidence type="ECO:0000259" key="7">
    <source>
        <dbReference type="PROSITE" id="PS50016"/>
    </source>
</evidence>
<dbReference type="InterPro" id="IPR011011">
    <property type="entry name" value="Znf_FYVE_PHD"/>
</dbReference>
<dbReference type="Gene3D" id="3.30.40.10">
    <property type="entry name" value="Zinc/RING finger domain, C3HC4 (zinc finger)"/>
    <property type="match status" value="1"/>
</dbReference>
<evidence type="ECO:0000256" key="4">
    <source>
        <dbReference type="PROSITE-ProRule" id="PRU00146"/>
    </source>
</evidence>
<feature type="region of interest" description="Disordered" evidence="6">
    <location>
        <begin position="1"/>
        <end position="31"/>
    </location>
</feature>
<feature type="region of interest" description="Disordered" evidence="6">
    <location>
        <begin position="120"/>
        <end position="163"/>
    </location>
</feature>
<dbReference type="Proteomes" id="UP001356427">
    <property type="component" value="Unassembled WGS sequence"/>
</dbReference>
<evidence type="ECO:0000256" key="5">
    <source>
        <dbReference type="SAM" id="Coils"/>
    </source>
</evidence>
<feature type="compositionally biased region" description="Low complexity" evidence="6">
    <location>
        <begin position="271"/>
        <end position="289"/>
    </location>
</feature>
<dbReference type="Pfam" id="PF00628">
    <property type="entry name" value="PHD"/>
    <property type="match status" value="1"/>
</dbReference>
<name>A0AAN8KCB3_9TELE</name>
<feature type="compositionally biased region" description="Pro residues" evidence="6">
    <location>
        <begin position="366"/>
        <end position="377"/>
    </location>
</feature>
<keyword evidence="2 4" id="KW-0863">Zinc-finger</keyword>
<feature type="compositionally biased region" description="Low complexity" evidence="6">
    <location>
        <begin position="59"/>
        <end position="69"/>
    </location>
</feature>
<keyword evidence="1" id="KW-0479">Metal-binding</keyword>
<keyword evidence="5" id="KW-0175">Coiled coil</keyword>
<feature type="region of interest" description="Disordered" evidence="6">
    <location>
        <begin position="411"/>
        <end position="433"/>
    </location>
</feature>
<dbReference type="PROSITE" id="PS50016">
    <property type="entry name" value="ZF_PHD_2"/>
    <property type="match status" value="1"/>
</dbReference>
<evidence type="ECO:0000256" key="6">
    <source>
        <dbReference type="SAM" id="MobiDB-lite"/>
    </source>
</evidence>
<feature type="domain" description="PHD-type" evidence="7">
    <location>
        <begin position="467"/>
        <end position="514"/>
    </location>
</feature>
<evidence type="ECO:0000313" key="9">
    <source>
        <dbReference type="Proteomes" id="UP001356427"/>
    </source>
</evidence>
<evidence type="ECO:0000256" key="3">
    <source>
        <dbReference type="ARBA" id="ARBA00022833"/>
    </source>
</evidence>
<dbReference type="InterPro" id="IPR001965">
    <property type="entry name" value="Znf_PHD"/>
</dbReference>
<evidence type="ECO:0000256" key="1">
    <source>
        <dbReference type="ARBA" id="ARBA00022723"/>
    </source>
</evidence>
<dbReference type="SUPFAM" id="SSF57903">
    <property type="entry name" value="FYVE/PHD zinc finger"/>
    <property type="match status" value="1"/>
</dbReference>
<gene>
    <name evidence="8" type="ORF">J4Q44_G00368680</name>
</gene>
<reference evidence="8 9" key="1">
    <citation type="submission" date="2021-04" db="EMBL/GenBank/DDBJ databases">
        <authorList>
            <person name="De Guttry C."/>
            <person name="Zahm M."/>
            <person name="Klopp C."/>
            <person name="Cabau C."/>
            <person name="Louis A."/>
            <person name="Berthelot C."/>
            <person name="Parey E."/>
            <person name="Roest Crollius H."/>
            <person name="Montfort J."/>
            <person name="Robinson-Rechavi M."/>
            <person name="Bucao C."/>
            <person name="Bouchez O."/>
            <person name="Gislard M."/>
            <person name="Lluch J."/>
            <person name="Milhes M."/>
            <person name="Lampietro C."/>
            <person name="Lopez Roques C."/>
            <person name="Donnadieu C."/>
            <person name="Braasch I."/>
            <person name="Desvignes T."/>
            <person name="Postlethwait J."/>
            <person name="Bobe J."/>
            <person name="Wedekind C."/>
            <person name="Guiguen Y."/>
        </authorList>
    </citation>
    <scope>NUCLEOTIDE SEQUENCE [LARGE SCALE GENOMIC DNA]</scope>
    <source>
        <strain evidence="8">Cs_M1</strain>
        <tissue evidence="8">Blood</tissue>
    </source>
</reference>
<feature type="region of interest" description="Disordered" evidence="6">
    <location>
        <begin position="57"/>
        <end position="88"/>
    </location>
</feature>
<comment type="caution">
    <text evidence="8">The sequence shown here is derived from an EMBL/GenBank/DDBJ whole genome shotgun (WGS) entry which is preliminary data.</text>
</comment>
<evidence type="ECO:0000256" key="2">
    <source>
        <dbReference type="ARBA" id="ARBA00022771"/>
    </source>
</evidence>
<dbReference type="PANTHER" id="PTHR24102">
    <property type="entry name" value="PHD FINGER PROTEIN"/>
    <property type="match status" value="1"/>
</dbReference>
<keyword evidence="3" id="KW-0862">Zinc</keyword>
<feature type="region of interest" description="Disordered" evidence="6">
    <location>
        <begin position="203"/>
        <end position="289"/>
    </location>
</feature>
<keyword evidence="9" id="KW-1185">Reference proteome</keyword>
<proteinExistence type="predicted"/>
<accession>A0AAN8KCB3</accession>
<evidence type="ECO:0000313" key="8">
    <source>
        <dbReference type="EMBL" id="KAK6292284.1"/>
    </source>
</evidence>
<feature type="coiled-coil region" evidence="5">
    <location>
        <begin position="542"/>
        <end position="569"/>
    </location>
</feature>
<dbReference type="SMART" id="SM00249">
    <property type="entry name" value="PHD"/>
    <property type="match status" value="1"/>
</dbReference>